<evidence type="ECO:0000256" key="1">
    <source>
        <dbReference type="SAM" id="Phobius"/>
    </source>
</evidence>
<organism evidence="2 3">
    <name type="scientific">Nostoc minutum NIES-26</name>
    <dbReference type="NCBI Taxonomy" id="1844469"/>
    <lineage>
        <taxon>Bacteria</taxon>
        <taxon>Bacillati</taxon>
        <taxon>Cyanobacteriota</taxon>
        <taxon>Cyanophyceae</taxon>
        <taxon>Nostocales</taxon>
        <taxon>Nostocaceae</taxon>
        <taxon>Nostoc</taxon>
    </lineage>
</organism>
<dbReference type="PANTHER" id="PTHR43370">
    <property type="entry name" value="SUGAR ABC TRANSPORTER INTEGRAL MEMBRANE PROTEIN-RELATED"/>
    <property type="match status" value="1"/>
</dbReference>
<feature type="transmembrane region" description="Helical" evidence="1">
    <location>
        <begin position="20"/>
        <end position="40"/>
    </location>
</feature>
<keyword evidence="1" id="KW-1133">Transmembrane helix</keyword>
<comment type="caution">
    <text evidence="2">The sequence shown here is derived from an EMBL/GenBank/DDBJ whole genome shotgun (WGS) entry which is preliminary data.</text>
</comment>
<name>A0A367RDB9_9NOSO</name>
<dbReference type="Proteomes" id="UP000252107">
    <property type="component" value="Unassembled WGS sequence"/>
</dbReference>
<dbReference type="AlphaFoldDB" id="A0A367RDB9"/>
<evidence type="ECO:0000313" key="2">
    <source>
        <dbReference type="EMBL" id="RCJ33554.1"/>
    </source>
</evidence>
<protein>
    <submittedName>
        <fullName evidence="2">Uncharacterized protein</fullName>
    </submittedName>
</protein>
<feature type="transmembrane region" description="Helical" evidence="1">
    <location>
        <begin position="52"/>
        <end position="69"/>
    </location>
</feature>
<dbReference type="PANTHER" id="PTHR43370:SF2">
    <property type="entry name" value="ABC TRANSPORTER PERMEASE PROTEIN"/>
    <property type="match status" value="1"/>
</dbReference>
<evidence type="ECO:0000313" key="3">
    <source>
        <dbReference type="Proteomes" id="UP000252107"/>
    </source>
</evidence>
<reference evidence="2" key="1">
    <citation type="submission" date="2016-04" db="EMBL/GenBank/DDBJ databases">
        <authorList>
            <person name="Tabuchi Yagui T.R."/>
        </authorList>
    </citation>
    <scope>NUCLEOTIDE SEQUENCE [LARGE SCALE GENOMIC DNA]</scope>
    <source>
        <strain evidence="2">NIES-26</strain>
    </source>
</reference>
<proteinExistence type="predicted"/>
<keyword evidence="1" id="KW-0472">Membrane</keyword>
<accession>A0A367RDB9</accession>
<keyword evidence="1" id="KW-0812">Transmembrane</keyword>
<keyword evidence="3" id="KW-1185">Reference proteome</keyword>
<gene>
    <name evidence="2" type="ORF">A6770_18020</name>
</gene>
<dbReference type="EMBL" id="LXQD01000185">
    <property type="protein sequence ID" value="RCJ33554.1"/>
    <property type="molecule type" value="Genomic_DNA"/>
</dbReference>
<sequence>MIQSQTQKPRLNGTFLITNYELVLAVMFGGVMAELAGGYLSLAYTPLWTENMTAGRGWVAIALVVLATWKPKGNPPTLVTLVRVASPATCSTWGNPKTAVAPLGRRLALRYAMATSLRSADSPQRAGSLIESVQEFVYFLS</sequence>